<reference evidence="4" key="1">
    <citation type="submission" date="2025-08" db="UniProtKB">
        <authorList>
            <consortium name="RefSeq"/>
        </authorList>
    </citation>
    <scope>IDENTIFICATION</scope>
</reference>
<gene>
    <name evidence="4" type="primary">LOC116220615</name>
</gene>
<evidence type="ECO:0000313" key="4">
    <source>
        <dbReference type="RefSeq" id="XP_031424453.1"/>
    </source>
</evidence>
<evidence type="ECO:0000313" key="3">
    <source>
        <dbReference type="Proteomes" id="UP000515152"/>
    </source>
</evidence>
<keyword evidence="3" id="KW-1185">Reference proteome</keyword>
<protein>
    <submittedName>
        <fullName evidence="4">Uncharacterized protein LOC116220615</fullName>
    </submittedName>
</protein>
<dbReference type="Pfam" id="PF13837">
    <property type="entry name" value="Myb_DNA-bind_4"/>
    <property type="match status" value="1"/>
</dbReference>
<dbReference type="KEGG" id="char:116220615"/>
<feature type="domain" description="Myb/SANT-like DNA-binding" evidence="2">
    <location>
        <begin position="17"/>
        <end position="109"/>
    </location>
</feature>
<dbReference type="InterPro" id="IPR044822">
    <property type="entry name" value="Myb_DNA-bind_4"/>
</dbReference>
<feature type="region of interest" description="Disordered" evidence="1">
    <location>
        <begin position="171"/>
        <end position="191"/>
    </location>
</feature>
<accession>A0A6P8F7F6</accession>
<dbReference type="OrthoDB" id="8933168at2759"/>
<dbReference type="GeneID" id="116220615"/>
<proteinExistence type="predicted"/>
<dbReference type="Proteomes" id="UP000515152">
    <property type="component" value="Chromosome 5"/>
</dbReference>
<evidence type="ECO:0000259" key="2">
    <source>
        <dbReference type="Pfam" id="PF13837"/>
    </source>
</evidence>
<dbReference type="RefSeq" id="XP_031424453.1">
    <property type="nucleotide sequence ID" value="XM_031568593.2"/>
</dbReference>
<organism evidence="3 4">
    <name type="scientific">Clupea harengus</name>
    <name type="common">Atlantic herring</name>
    <dbReference type="NCBI Taxonomy" id="7950"/>
    <lineage>
        <taxon>Eukaryota</taxon>
        <taxon>Metazoa</taxon>
        <taxon>Chordata</taxon>
        <taxon>Craniata</taxon>
        <taxon>Vertebrata</taxon>
        <taxon>Euteleostomi</taxon>
        <taxon>Actinopterygii</taxon>
        <taxon>Neopterygii</taxon>
        <taxon>Teleostei</taxon>
        <taxon>Clupei</taxon>
        <taxon>Clupeiformes</taxon>
        <taxon>Clupeoidei</taxon>
        <taxon>Clupeidae</taxon>
        <taxon>Clupea</taxon>
    </lineage>
</organism>
<dbReference type="AlphaFoldDB" id="A0A6P8F7F6"/>
<feature type="region of interest" description="Disordered" evidence="1">
    <location>
        <begin position="136"/>
        <end position="156"/>
    </location>
</feature>
<evidence type="ECO:0000256" key="1">
    <source>
        <dbReference type="SAM" id="MobiDB-lite"/>
    </source>
</evidence>
<name>A0A6P8F7F6_CLUHA</name>
<sequence length="207" mass="23720">MEEEVTDLRVQSSNFLHQWSSSDIARFIQARGEAESLFTGQRNSLMEGWKQVLSSISLATVVSPLQARKKWDNLEEKYLELKCPPIGAETDNGEDAAASWPWYPAMDALLGQRHSITPPVLRASMACSSSMAGPYSTGAIMSSPPPREERQEGRGRKRRYTMAFLLEMMERGLAREEERQRKEEERQQKVDERLERLLTIMERLAEK</sequence>